<evidence type="ECO:0000313" key="1">
    <source>
        <dbReference type="EMBL" id="KAB7759351.1"/>
    </source>
</evidence>
<gene>
    <name evidence="1" type="ORF">MPHL21000_03435</name>
</gene>
<reference evidence="1 2" key="1">
    <citation type="submission" date="2012-10" db="EMBL/GenBank/DDBJ databases">
        <title>The draft sequence of the Mycobacterium pheli genome.</title>
        <authorList>
            <person name="Pettersson B.M.F."/>
            <person name="Das S."/>
            <person name="Dasgupta S."/>
            <person name="Bhattacharya A."/>
            <person name="Kirsebom L.A."/>
        </authorList>
    </citation>
    <scope>NUCLEOTIDE SEQUENCE [LARGE SCALE GENOMIC DNA]</scope>
    <source>
        <strain evidence="1 2">CCUG 21000</strain>
    </source>
</reference>
<evidence type="ECO:0000313" key="2">
    <source>
        <dbReference type="Proteomes" id="UP000325690"/>
    </source>
</evidence>
<keyword evidence="2" id="KW-1185">Reference proteome</keyword>
<name>A0A5N5VBQ1_MYCPH</name>
<dbReference type="EMBL" id="ANBP01000002">
    <property type="protein sequence ID" value="KAB7759351.1"/>
    <property type="molecule type" value="Genomic_DNA"/>
</dbReference>
<dbReference type="AlphaFoldDB" id="A0A5N5VBQ1"/>
<organism evidence="1 2">
    <name type="scientific">Mycolicibacterium phlei DSM 43239 = CCUG 21000</name>
    <dbReference type="NCBI Taxonomy" id="1226750"/>
    <lineage>
        <taxon>Bacteria</taxon>
        <taxon>Bacillati</taxon>
        <taxon>Actinomycetota</taxon>
        <taxon>Actinomycetes</taxon>
        <taxon>Mycobacteriales</taxon>
        <taxon>Mycobacteriaceae</taxon>
        <taxon>Mycolicibacterium</taxon>
    </lineage>
</organism>
<sequence length="39" mass="4008">MWISNGSGTLVDPMSLSVSREGISQLELALNKHGPGAPG</sequence>
<proteinExistence type="predicted"/>
<accession>A0A5N5VBQ1</accession>
<protein>
    <submittedName>
        <fullName evidence="1">Uncharacterized protein</fullName>
    </submittedName>
</protein>
<comment type="caution">
    <text evidence="1">The sequence shown here is derived from an EMBL/GenBank/DDBJ whole genome shotgun (WGS) entry which is preliminary data.</text>
</comment>
<dbReference type="Proteomes" id="UP000325690">
    <property type="component" value="Unassembled WGS sequence"/>
</dbReference>